<name>A0A146MGJ6_LYGHE</name>
<organism evidence="1">
    <name type="scientific">Lygus hesperus</name>
    <name type="common">Western plant bug</name>
    <dbReference type="NCBI Taxonomy" id="30085"/>
    <lineage>
        <taxon>Eukaryota</taxon>
        <taxon>Metazoa</taxon>
        <taxon>Ecdysozoa</taxon>
        <taxon>Arthropoda</taxon>
        <taxon>Hexapoda</taxon>
        <taxon>Insecta</taxon>
        <taxon>Pterygota</taxon>
        <taxon>Neoptera</taxon>
        <taxon>Paraneoptera</taxon>
        <taxon>Hemiptera</taxon>
        <taxon>Heteroptera</taxon>
        <taxon>Panheteroptera</taxon>
        <taxon>Cimicomorpha</taxon>
        <taxon>Miridae</taxon>
        <taxon>Mirini</taxon>
        <taxon>Lygus</taxon>
    </lineage>
</organism>
<proteinExistence type="predicted"/>
<sequence>SSSSSSVVSTPSTLYKLTDVAVNVLDGDVFIGVQQNHKDDGDSVTSGLILLHRFSLKSQLLTRTQLSSVKDVIGKQKGSGSKEDVGFLATKNTTMIQGV</sequence>
<dbReference type="AlphaFoldDB" id="A0A146MGJ6"/>
<protein>
    <submittedName>
        <fullName evidence="1">Uncharacterized protein</fullName>
    </submittedName>
</protein>
<reference evidence="1" key="1">
    <citation type="journal article" date="2016" name="Gigascience">
        <title>De novo construction of an expanded transcriptome assembly for the western tarnished plant bug, Lygus hesperus.</title>
        <authorList>
            <person name="Tassone E.E."/>
            <person name="Geib S.M."/>
            <person name="Hall B."/>
            <person name="Fabrick J.A."/>
            <person name="Brent C.S."/>
            <person name="Hull J.J."/>
        </authorList>
    </citation>
    <scope>NUCLEOTIDE SEQUENCE</scope>
</reference>
<dbReference type="EMBL" id="GDHC01000839">
    <property type="protein sequence ID" value="JAQ17790.1"/>
    <property type="molecule type" value="Transcribed_RNA"/>
</dbReference>
<gene>
    <name evidence="1" type="ORF">g.17089</name>
</gene>
<evidence type="ECO:0000313" key="1">
    <source>
        <dbReference type="EMBL" id="JAQ17790.1"/>
    </source>
</evidence>
<accession>A0A146MGJ6</accession>
<feature type="non-terminal residue" evidence="1">
    <location>
        <position position="1"/>
    </location>
</feature>